<evidence type="ECO:0008006" key="6">
    <source>
        <dbReference type="Google" id="ProtNLM"/>
    </source>
</evidence>
<feature type="repeat" description="ANK" evidence="3">
    <location>
        <begin position="311"/>
        <end position="343"/>
    </location>
</feature>
<dbReference type="Proteomes" id="UP001276659">
    <property type="component" value="Unassembled WGS sequence"/>
</dbReference>
<evidence type="ECO:0000256" key="1">
    <source>
        <dbReference type="ARBA" id="ARBA00022737"/>
    </source>
</evidence>
<proteinExistence type="predicted"/>
<dbReference type="PANTHER" id="PTHR24198">
    <property type="entry name" value="ANKYRIN REPEAT AND PROTEIN KINASE DOMAIN-CONTAINING PROTEIN"/>
    <property type="match status" value="1"/>
</dbReference>
<evidence type="ECO:0000256" key="3">
    <source>
        <dbReference type="PROSITE-ProRule" id="PRU00023"/>
    </source>
</evidence>
<feature type="repeat" description="ANK" evidence="3">
    <location>
        <begin position="181"/>
        <end position="213"/>
    </location>
</feature>
<feature type="repeat" description="ANK" evidence="3">
    <location>
        <begin position="377"/>
        <end position="409"/>
    </location>
</feature>
<keyword evidence="5" id="KW-1185">Reference proteome</keyword>
<gene>
    <name evidence="4" type="ORF">OEA41_007622</name>
</gene>
<sequence>MADPASVMAALGLAANIGQMVEYALIIVFKSREIHNSLDGVLSGNRHTAVVTGNLYTASCTLSSYLDNCKTVDKASSPEDERLKEMARSCAEIAKSLVDELDKLRLTSDKRVKWKSFRQALKAVWGKGKLDILANTLEMYRNELKTILQISILKRYSFSGDLRMLPDLLHGGANINATDQDGYTALLAASERGNADVVNFLLPQGAHINARNKAGNTSMALAAIDGHEAVIRLLLNADDVDTNVLYGALCAAVCKRHWQVADLLHDRCSLFMPVGHRLSSLLVCNAREGDFELVSWLIKAGVNVDNPHDHDDRTALALASLQGRTPVVDLLLRAGACTEIRDRAGFTALALAAIGGYLGIIKSLLQAGANVNTINKVGFSPLADASTHGWPDIVDELIKHGAYIETRDDGRYTPLCRASQHSKLGAVERLLKHGANTAAQNRDGWTALAEASCRREDIVRLLLQHSADTEISGDVPGETGENGWTSLMRAAEWGQLGIVKALVEAGASIDARTSTGRTALTIIQICKDQVYEFLRQAGAT</sequence>
<dbReference type="PROSITE" id="PS50297">
    <property type="entry name" value="ANK_REP_REGION"/>
    <property type="match status" value="4"/>
</dbReference>
<accession>A0AAD9ZFT9</accession>
<dbReference type="SUPFAM" id="SSF48403">
    <property type="entry name" value="Ankyrin repeat"/>
    <property type="match status" value="1"/>
</dbReference>
<dbReference type="InterPro" id="IPR036770">
    <property type="entry name" value="Ankyrin_rpt-contain_sf"/>
</dbReference>
<keyword evidence="1" id="KW-0677">Repeat</keyword>
<dbReference type="SMART" id="SM00248">
    <property type="entry name" value="ANK"/>
    <property type="match status" value="10"/>
</dbReference>
<name>A0AAD9ZFT9_9LECA</name>
<dbReference type="EMBL" id="JASNWA010000004">
    <property type="protein sequence ID" value="KAK3176299.1"/>
    <property type="molecule type" value="Genomic_DNA"/>
</dbReference>
<dbReference type="Pfam" id="PF12796">
    <property type="entry name" value="Ank_2"/>
    <property type="match status" value="3"/>
</dbReference>
<evidence type="ECO:0000256" key="2">
    <source>
        <dbReference type="ARBA" id="ARBA00023043"/>
    </source>
</evidence>
<dbReference type="InterPro" id="IPR002110">
    <property type="entry name" value="Ankyrin_rpt"/>
</dbReference>
<evidence type="ECO:0000313" key="5">
    <source>
        <dbReference type="Proteomes" id="UP001276659"/>
    </source>
</evidence>
<keyword evidence="2 3" id="KW-0040">ANK repeat</keyword>
<dbReference type="Gene3D" id="1.25.40.20">
    <property type="entry name" value="Ankyrin repeat-containing domain"/>
    <property type="match status" value="4"/>
</dbReference>
<organism evidence="4 5">
    <name type="scientific">Lepraria neglecta</name>
    <dbReference type="NCBI Taxonomy" id="209136"/>
    <lineage>
        <taxon>Eukaryota</taxon>
        <taxon>Fungi</taxon>
        <taxon>Dikarya</taxon>
        <taxon>Ascomycota</taxon>
        <taxon>Pezizomycotina</taxon>
        <taxon>Lecanoromycetes</taxon>
        <taxon>OSLEUM clade</taxon>
        <taxon>Lecanoromycetidae</taxon>
        <taxon>Lecanorales</taxon>
        <taxon>Lecanorineae</taxon>
        <taxon>Stereocaulaceae</taxon>
        <taxon>Lepraria</taxon>
    </lineage>
</organism>
<reference evidence="4" key="1">
    <citation type="submission" date="2022-11" db="EMBL/GenBank/DDBJ databases">
        <title>Chromosomal genome sequence assembly and mating type (MAT) locus characterization of the leprose asexual lichenized fungus Lepraria neglecta (Nyl.) Erichsen.</title>
        <authorList>
            <person name="Allen J.L."/>
            <person name="Pfeffer B."/>
        </authorList>
    </citation>
    <scope>NUCLEOTIDE SEQUENCE</scope>
    <source>
        <strain evidence="4">Allen 5258</strain>
    </source>
</reference>
<dbReference type="AlphaFoldDB" id="A0AAD9ZFT9"/>
<feature type="repeat" description="ANK" evidence="3">
    <location>
        <begin position="482"/>
        <end position="514"/>
    </location>
</feature>
<comment type="caution">
    <text evidence="4">The sequence shown here is derived from an EMBL/GenBank/DDBJ whole genome shotgun (WGS) entry which is preliminary data.</text>
</comment>
<dbReference type="PROSITE" id="PS50088">
    <property type="entry name" value="ANK_REPEAT"/>
    <property type="match status" value="6"/>
</dbReference>
<evidence type="ECO:0000313" key="4">
    <source>
        <dbReference type="EMBL" id="KAK3176299.1"/>
    </source>
</evidence>
<dbReference type="PANTHER" id="PTHR24198:SF165">
    <property type="entry name" value="ANKYRIN REPEAT-CONTAINING PROTEIN-RELATED"/>
    <property type="match status" value="1"/>
</dbReference>
<feature type="repeat" description="ANK" evidence="3">
    <location>
        <begin position="344"/>
        <end position="376"/>
    </location>
</feature>
<protein>
    <recommendedName>
        <fullName evidence="6">Ankyrin</fullName>
    </recommendedName>
</protein>
<feature type="repeat" description="ANK" evidence="3">
    <location>
        <begin position="410"/>
        <end position="442"/>
    </location>
</feature>